<dbReference type="EMBL" id="JBGOGF010000007">
    <property type="protein sequence ID" value="MFA1772374.1"/>
    <property type="molecule type" value="Genomic_DNA"/>
</dbReference>
<dbReference type="Proteomes" id="UP001570846">
    <property type="component" value="Unassembled WGS sequence"/>
</dbReference>
<reference evidence="3 5" key="3">
    <citation type="submission" date="2024-08" db="EMBL/GenBank/DDBJ databases">
        <authorList>
            <person name="Wei W."/>
        </authorList>
    </citation>
    <scope>NUCLEOTIDE SEQUENCE [LARGE SCALE GENOMIC DNA]</scope>
    <source>
        <strain evidence="3 5">XU2</strain>
    </source>
</reference>
<dbReference type="RefSeq" id="WP_149100099.1">
    <property type="nucleotide sequence ID" value="NZ_BMMG01000007.1"/>
</dbReference>
<gene>
    <name evidence="3" type="ORF">ACD591_13820</name>
    <name evidence="2" type="ORF">FOE74_18405</name>
</gene>
<comment type="caution">
    <text evidence="2">The sequence shown here is derived from an EMBL/GenBank/DDBJ whole genome shotgun (WGS) entry which is preliminary data.</text>
</comment>
<feature type="signal peptide" evidence="1">
    <location>
        <begin position="1"/>
        <end position="20"/>
    </location>
</feature>
<evidence type="ECO:0000313" key="4">
    <source>
        <dbReference type="Proteomes" id="UP000323866"/>
    </source>
</evidence>
<dbReference type="EMBL" id="VKKZ01000024">
    <property type="protein sequence ID" value="KAA6431071.1"/>
    <property type="molecule type" value="Genomic_DNA"/>
</dbReference>
<keyword evidence="1" id="KW-0732">Signal</keyword>
<accession>A0A5M8Q7M4</accession>
<evidence type="ECO:0000313" key="2">
    <source>
        <dbReference type="EMBL" id="KAA6431071.1"/>
    </source>
</evidence>
<evidence type="ECO:0008006" key="6">
    <source>
        <dbReference type="Google" id="ProtNLM"/>
    </source>
</evidence>
<dbReference type="OrthoDB" id="894060at2"/>
<evidence type="ECO:0000313" key="5">
    <source>
        <dbReference type="Proteomes" id="UP001570846"/>
    </source>
</evidence>
<proteinExistence type="predicted"/>
<dbReference type="AlphaFoldDB" id="A0A5M8Q7M4"/>
<reference evidence="2 4" key="2">
    <citation type="submission" date="2019-09" db="EMBL/GenBank/DDBJ databases">
        <title>A bacterium isolated from glacier soil.</title>
        <authorList>
            <person name="Liu Q."/>
        </authorList>
    </citation>
    <scope>NUCLEOTIDE SEQUENCE [LARGE SCALE GENOMIC DNA]</scope>
    <source>
        <strain evidence="2 4">MDT1-10-3</strain>
    </source>
</reference>
<sequence length="181" mass="20068">MKKLATVFIFALGWGGSAWSQSAPGLSAFPSEMRPPKQLGVVKIASSAPLLLLGSFETDYSSLLVDPKEIIPTQIYRDSAILAPLGPKAKNGVIAIELKNKKTLLKLADVLDHFEVPADQRQLRVLVNKQLVNADRFLADLQWIMKIEVITQDKTVPSRLSWDENEQFLNIVTHAKGRQGH</sequence>
<evidence type="ECO:0000313" key="3">
    <source>
        <dbReference type="EMBL" id="MFA1772374.1"/>
    </source>
</evidence>
<keyword evidence="5" id="KW-1185">Reference proteome</keyword>
<organism evidence="2 4">
    <name type="scientific">Rufibacter glacialis</name>
    <dbReference type="NCBI Taxonomy" id="1259555"/>
    <lineage>
        <taxon>Bacteria</taxon>
        <taxon>Pseudomonadati</taxon>
        <taxon>Bacteroidota</taxon>
        <taxon>Cytophagia</taxon>
        <taxon>Cytophagales</taxon>
        <taxon>Hymenobacteraceae</taxon>
        <taxon>Rufibacter</taxon>
    </lineage>
</organism>
<name>A0A5M8Q7M4_9BACT</name>
<feature type="chain" id="PRO_5024287750" description="DUF4138 domain-containing protein" evidence="1">
    <location>
        <begin position="21"/>
        <end position="181"/>
    </location>
</feature>
<dbReference type="Proteomes" id="UP000323866">
    <property type="component" value="Unassembled WGS sequence"/>
</dbReference>
<evidence type="ECO:0000256" key="1">
    <source>
        <dbReference type="SAM" id="SignalP"/>
    </source>
</evidence>
<reference evidence="2 4" key="1">
    <citation type="submission" date="2019-07" db="EMBL/GenBank/DDBJ databases">
        <authorList>
            <person name="Qu J.-H."/>
        </authorList>
    </citation>
    <scope>NUCLEOTIDE SEQUENCE [LARGE SCALE GENOMIC DNA]</scope>
    <source>
        <strain evidence="2 4">MDT1-10-3</strain>
    </source>
</reference>
<protein>
    <recommendedName>
        <fullName evidence="6">DUF4138 domain-containing protein</fullName>
    </recommendedName>
</protein>